<dbReference type="EMBL" id="QUNF01000024">
    <property type="protein sequence ID" value="REG81848.1"/>
    <property type="molecule type" value="Genomic_DNA"/>
</dbReference>
<evidence type="ECO:0000313" key="2">
    <source>
        <dbReference type="Proteomes" id="UP000256405"/>
    </source>
</evidence>
<comment type="caution">
    <text evidence="1">The sequence shown here is derived from an EMBL/GenBank/DDBJ whole genome shotgun (WGS) entry which is preliminary data.</text>
</comment>
<accession>A0A3E0DGN2</accession>
<sequence>MLKEQDEMIWSYLGNRISGRNSTESFIDKVFSKGLSYYLDPSAPIQSK</sequence>
<gene>
    <name evidence="1" type="ORF">C8N25_1244</name>
</gene>
<reference evidence="1 2" key="1">
    <citation type="submission" date="2018-08" db="EMBL/GenBank/DDBJ databases">
        <title>Genomic Encyclopedia of Archaeal and Bacterial Type Strains, Phase II (KMG-II): from individual species to whole genera.</title>
        <authorList>
            <person name="Goeker M."/>
        </authorList>
    </citation>
    <scope>NUCLEOTIDE SEQUENCE [LARGE SCALE GENOMIC DNA]</scope>
    <source>
        <strain evidence="1 2">DSM 15986</strain>
    </source>
</reference>
<dbReference type="Proteomes" id="UP000256405">
    <property type="component" value="Unassembled WGS sequence"/>
</dbReference>
<protein>
    <submittedName>
        <fullName evidence="1">Uncharacterized protein</fullName>
    </submittedName>
</protein>
<name>A0A3E0DGN2_9BACT</name>
<keyword evidence="2" id="KW-1185">Reference proteome</keyword>
<proteinExistence type="predicted"/>
<dbReference type="AlphaFoldDB" id="A0A3E0DGN2"/>
<evidence type="ECO:0000313" key="1">
    <source>
        <dbReference type="EMBL" id="REG81848.1"/>
    </source>
</evidence>
<organism evidence="1 2">
    <name type="scientific">Algoriphagus antarcticus</name>
    <dbReference type="NCBI Taxonomy" id="238540"/>
    <lineage>
        <taxon>Bacteria</taxon>
        <taxon>Pseudomonadati</taxon>
        <taxon>Bacteroidota</taxon>
        <taxon>Cytophagia</taxon>
        <taxon>Cytophagales</taxon>
        <taxon>Cyclobacteriaceae</taxon>
        <taxon>Algoriphagus</taxon>
    </lineage>
</organism>